<dbReference type="EMBL" id="MLJW01002583">
    <property type="protein sequence ID" value="OIQ74230.1"/>
    <property type="molecule type" value="Genomic_DNA"/>
</dbReference>
<dbReference type="AntiFam" id="ANF00129">
    <property type="entry name" value="Shadow ORF (opposite rpoB)"/>
</dbReference>
<proteinExistence type="predicted"/>
<dbReference type="AlphaFoldDB" id="A0A1J5PRJ7"/>
<comment type="caution">
    <text evidence="1">The sequence shown here is derived from an EMBL/GenBank/DDBJ whole genome shotgun (WGS) entry which is preliminary data.</text>
</comment>
<accession>A0A1J5PRJ7</accession>
<gene>
    <name evidence="1" type="ORF">GALL_441260</name>
</gene>
<evidence type="ECO:0000313" key="1">
    <source>
        <dbReference type="EMBL" id="OIQ74230.1"/>
    </source>
</evidence>
<reference evidence="1" key="1">
    <citation type="submission" date="2016-10" db="EMBL/GenBank/DDBJ databases">
        <title>Sequence of Gallionella enrichment culture.</title>
        <authorList>
            <person name="Poehlein A."/>
            <person name="Muehling M."/>
            <person name="Daniel R."/>
        </authorList>
    </citation>
    <scope>NUCLEOTIDE SEQUENCE</scope>
</reference>
<organism evidence="1">
    <name type="scientific">mine drainage metagenome</name>
    <dbReference type="NCBI Taxonomy" id="410659"/>
    <lineage>
        <taxon>unclassified sequences</taxon>
        <taxon>metagenomes</taxon>
        <taxon>ecological metagenomes</taxon>
    </lineage>
</organism>
<protein>
    <submittedName>
        <fullName evidence="1">Uncharacterized protein</fullName>
    </submittedName>
</protein>
<name>A0A1J5PRJ7_9ZZZZ</name>
<sequence length="301" mass="32893">MAGIDALVLGDDDLAVLVDQVETRDLALEVLGHEFQQRAVVHQLQVVEGEEVRQDLLGVQADGLEQDGDRHLAPAVHAEIQDVLGIELEVEPGTAVGNDARREQQLARAVGLALVVLEEHAGRAMQLADDDALGAVDDERALVGHERDLAHIDLLLLHFLDRGLGRLAVHHDQPHLGAQRRGEGQTALLAFPHVEHRACQGVAVVFHAHVLVVRHDGENGAESGLQALVLALRRREIFLQKGLVRVDLRGQQIGDIQDALAAAKTFPNALFLSERVGHGYAPLHRDKTSYRIPRGKPQTMR</sequence>